<dbReference type="EMBL" id="ML977594">
    <property type="protein sequence ID" value="KAF1999662.1"/>
    <property type="molecule type" value="Genomic_DNA"/>
</dbReference>
<dbReference type="Gene3D" id="1.20.1250.20">
    <property type="entry name" value="MFS general substrate transporter like domains"/>
    <property type="match status" value="2"/>
</dbReference>
<dbReference type="GO" id="GO:0005768">
    <property type="term" value="C:endosome"/>
    <property type="evidence" value="ECO:0007669"/>
    <property type="project" value="TreeGrafter"/>
</dbReference>
<sequence length="668" mass="72764">MASSAPSTGPGRQRAPTGPSSSRGTPSTHTRRISTDGERLAGGRGTQAIDGVNADISVTTKAFLFLSIFLVATAYSLDSLVRWSTYLPTATSYLQEHGSTALITTLEGVIGAVVQLAGAKLANVVGRLTMIGFLLVFYLYGTVIQAVATNIPLYCTGTVIYTVGYIGMILVLEVIIVDITTVRSRAFFAYVPIVPFLFNTWLSGNVAEITLERIGWRWGTGIWAPIYAVCTIPLILTLYIGQGRANRRANVTQRYSIFKQMGPKRSLRALFWFIDVPGLFLLVAALGLTLAPLSYAHGDGGSWSDYRVLVPFSCGIFSIPCFILWEIIAPLPIFPYKLLKDRGVWGALGIALTFNAAYHLQWPFLTTVLRASYHQSILSASRIANMYSFASAITGPFIGLLIYKTGHLKPFIILGTVLYLAGFALMIYFNGGTGNNHHHGITAAQVLLGVAGGMFPFPTLASIQAVTDPKDVAVVTGLFLAMYRIGATIGTCIAGALWHNVMRYEIEKYMDPPDPLLMHLVFTQPFESFDSFAHIGSDTRIVVDRAYRHAQRYIVIVGAALCLPLIAFAFVLRNPKLGGDMESTQPTESETGQNGTTAHQLQTISPPRQSTTSISGPRTPIRPTGTLSRQNDTPEIDAITPLPPIELQNMNQTASTTPKRTPRIRFQL</sequence>
<dbReference type="PANTHER" id="PTHR23501:SF92">
    <property type="entry name" value="GLUTATHIONE EXCHANGER 1-RELATED"/>
    <property type="match status" value="1"/>
</dbReference>
<dbReference type="SUPFAM" id="SSF103473">
    <property type="entry name" value="MFS general substrate transporter"/>
    <property type="match status" value="1"/>
</dbReference>
<dbReference type="Pfam" id="PF07690">
    <property type="entry name" value="MFS_1"/>
    <property type="match status" value="1"/>
</dbReference>
<feature type="transmembrane region" description="Helical" evidence="9">
    <location>
        <begin position="101"/>
        <end position="119"/>
    </location>
</feature>
<dbReference type="GO" id="GO:0005774">
    <property type="term" value="C:vacuolar membrane"/>
    <property type="evidence" value="ECO:0007669"/>
    <property type="project" value="TreeGrafter"/>
</dbReference>
<proteinExistence type="inferred from homology"/>
<dbReference type="AlphaFoldDB" id="A0A6A5WDB8"/>
<evidence type="ECO:0000256" key="7">
    <source>
        <dbReference type="ARBA" id="ARBA00023136"/>
    </source>
</evidence>
<evidence type="ECO:0000313" key="11">
    <source>
        <dbReference type="Proteomes" id="UP000799779"/>
    </source>
</evidence>
<dbReference type="Proteomes" id="UP000799779">
    <property type="component" value="Unassembled WGS sequence"/>
</dbReference>
<feature type="compositionally biased region" description="Low complexity" evidence="8">
    <location>
        <begin position="16"/>
        <end position="28"/>
    </location>
</feature>
<keyword evidence="11" id="KW-1185">Reference proteome</keyword>
<dbReference type="GO" id="GO:0015343">
    <property type="term" value="F:siderophore-iron transmembrane transporter activity"/>
    <property type="evidence" value="ECO:0007669"/>
    <property type="project" value="TreeGrafter"/>
</dbReference>
<evidence type="ECO:0000313" key="10">
    <source>
        <dbReference type="EMBL" id="KAF1999662.1"/>
    </source>
</evidence>
<feature type="transmembrane region" description="Helical" evidence="9">
    <location>
        <begin position="553"/>
        <end position="572"/>
    </location>
</feature>
<feature type="compositionally biased region" description="Polar residues" evidence="8">
    <location>
        <begin position="648"/>
        <end position="659"/>
    </location>
</feature>
<dbReference type="InterPro" id="IPR036259">
    <property type="entry name" value="MFS_trans_sf"/>
</dbReference>
<keyword evidence="4 9" id="KW-0812">Transmembrane</keyword>
<feature type="transmembrane region" description="Helical" evidence="9">
    <location>
        <begin position="269"/>
        <end position="288"/>
    </location>
</feature>
<evidence type="ECO:0000256" key="6">
    <source>
        <dbReference type="ARBA" id="ARBA00023065"/>
    </source>
</evidence>
<evidence type="ECO:0000256" key="3">
    <source>
        <dbReference type="ARBA" id="ARBA00022448"/>
    </source>
</evidence>
<feature type="transmembrane region" description="Helical" evidence="9">
    <location>
        <begin position="410"/>
        <end position="429"/>
    </location>
</feature>
<keyword evidence="5 9" id="KW-1133">Transmembrane helix</keyword>
<keyword evidence="7 9" id="KW-0472">Membrane</keyword>
<feature type="transmembrane region" description="Helical" evidence="9">
    <location>
        <begin position="384"/>
        <end position="403"/>
    </location>
</feature>
<comment type="similarity">
    <text evidence="2">Belongs to the major facilitator superfamily.</text>
</comment>
<feature type="transmembrane region" description="Helical" evidence="9">
    <location>
        <begin position="186"/>
        <end position="202"/>
    </location>
</feature>
<dbReference type="PANTHER" id="PTHR23501">
    <property type="entry name" value="MAJOR FACILITATOR SUPERFAMILY"/>
    <property type="match status" value="1"/>
</dbReference>
<feature type="transmembrane region" description="Helical" evidence="9">
    <location>
        <begin position="131"/>
        <end position="153"/>
    </location>
</feature>
<accession>A0A6A5WDB8</accession>
<organism evidence="10 11">
    <name type="scientific">Amniculicola lignicola CBS 123094</name>
    <dbReference type="NCBI Taxonomy" id="1392246"/>
    <lineage>
        <taxon>Eukaryota</taxon>
        <taxon>Fungi</taxon>
        <taxon>Dikarya</taxon>
        <taxon>Ascomycota</taxon>
        <taxon>Pezizomycotina</taxon>
        <taxon>Dothideomycetes</taxon>
        <taxon>Pleosporomycetidae</taxon>
        <taxon>Pleosporales</taxon>
        <taxon>Amniculicolaceae</taxon>
        <taxon>Amniculicola</taxon>
    </lineage>
</organism>
<feature type="transmembrane region" description="Helical" evidence="9">
    <location>
        <begin position="441"/>
        <end position="460"/>
    </location>
</feature>
<feature type="region of interest" description="Disordered" evidence="8">
    <location>
        <begin position="1"/>
        <end position="44"/>
    </location>
</feature>
<feature type="transmembrane region" description="Helical" evidence="9">
    <location>
        <begin position="62"/>
        <end position="81"/>
    </location>
</feature>
<feature type="transmembrane region" description="Helical" evidence="9">
    <location>
        <begin position="472"/>
        <end position="498"/>
    </location>
</feature>
<feature type="region of interest" description="Disordered" evidence="8">
    <location>
        <begin position="581"/>
        <end position="668"/>
    </location>
</feature>
<protein>
    <submittedName>
        <fullName evidence="10">MFS general substrate transporter</fullName>
    </submittedName>
</protein>
<dbReference type="GO" id="GO:0005886">
    <property type="term" value="C:plasma membrane"/>
    <property type="evidence" value="ECO:0007669"/>
    <property type="project" value="TreeGrafter"/>
</dbReference>
<evidence type="ECO:0000256" key="4">
    <source>
        <dbReference type="ARBA" id="ARBA00022692"/>
    </source>
</evidence>
<feature type="compositionally biased region" description="Polar residues" evidence="8">
    <location>
        <begin position="582"/>
        <end position="616"/>
    </location>
</feature>
<dbReference type="OrthoDB" id="2241241at2759"/>
<evidence type="ECO:0000256" key="8">
    <source>
        <dbReference type="SAM" id="MobiDB-lite"/>
    </source>
</evidence>
<feature type="transmembrane region" description="Helical" evidence="9">
    <location>
        <begin position="159"/>
        <end position="179"/>
    </location>
</feature>
<gene>
    <name evidence="10" type="ORF">P154DRAFT_493374</name>
</gene>
<evidence type="ECO:0000256" key="9">
    <source>
        <dbReference type="SAM" id="Phobius"/>
    </source>
</evidence>
<name>A0A6A5WDB8_9PLEO</name>
<reference evidence="10" key="1">
    <citation type="journal article" date="2020" name="Stud. Mycol.">
        <title>101 Dothideomycetes genomes: a test case for predicting lifestyles and emergence of pathogens.</title>
        <authorList>
            <person name="Haridas S."/>
            <person name="Albert R."/>
            <person name="Binder M."/>
            <person name="Bloem J."/>
            <person name="Labutti K."/>
            <person name="Salamov A."/>
            <person name="Andreopoulos B."/>
            <person name="Baker S."/>
            <person name="Barry K."/>
            <person name="Bills G."/>
            <person name="Bluhm B."/>
            <person name="Cannon C."/>
            <person name="Castanera R."/>
            <person name="Culley D."/>
            <person name="Daum C."/>
            <person name="Ezra D."/>
            <person name="Gonzalez J."/>
            <person name="Henrissat B."/>
            <person name="Kuo A."/>
            <person name="Liang C."/>
            <person name="Lipzen A."/>
            <person name="Lutzoni F."/>
            <person name="Magnuson J."/>
            <person name="Mondo S."/>
            <person name="Nolan M."/>
            <person name="Ohm R."/>
            <person name="Pangilinan J."/>
            <person name="Park H.-J."/>
            <person name="Ramirez L."/>
            <person name="Alfaro M."/>
            <person name="Sun H."/>
            <person name="Tritt A."/>
            <person name="Yoshinaga Y."/>
            <person name="Zwiers L.-H."/>
            <person name="Turgeon B."/>
            <person name="Goodwin S."/>
            <person name="Spatafora J."/>
            <person name="Crous P."/>
            <person name="Grigoriev I."/>
        </authorList>
    </citation>
    <scope>NUCLEOTIDE SEQUENCE</scope>
    <source>
        <strain evidence="10">CBS 123094</strain>
    </source>
</reference>
<keyword evidence="3" id="KW-0813">Transport</keyword>
<keyword evidence="6" id="KW-0406">Ion transport</keyword>
<evidence type="ECO:0000256" key="5">
    <source>
        <dbReference type="ARBA" id="ARBA00022989"/>
    </source>
</evidence>
<feature type="transmembrane region" description="Helical" evidence="9">
    <location>
        <begin position="308"/>
        <end position="331"/>
    </location>
</feature>
<evidence type="ECO:0000256" key="1">
    <source>
        <dbReference type="ARBA" id="ARBA00004127"/>
    </source>
</evidence>
<dbReference type="InterPro" id="IPR011701">
    <property type="entry name" value="MFS"/>
</dbReference>
<evidence type="ECO:0000256" key="2">
    <source>
        <dbReference type="ARBA" id="ARBA00008335"/>
    </source>
</evidence>
<comment type="subcellular location">
    <subcellularLocation>
        <location evidence="1">Endomembrane system</location>
        <topology evidence="1">Multi-pass membrane protein</topology>
    </subcellularLocation>
</comment>
<feature type="transmembrane region" description="Helical" evidence="9">
    <location>
        <begin position="222"/>
        <end position="240"/>
    </location>
</feature>